<proteinExistence type="predicted"/>
<dbReference type="AlphaFoldDB" id="A0A8J3I6F8"/>
<name>A0A8J3I6F8_9CHLR</name>
<accession>A0A8J3I6F8</accession>
<dbReference type="Proteomes" id="UP000612362">
    <property type="component" value="Unassembled WGS sequence"/>
</dbReference>
<sequence length="76" mass="8507">MPAIARESDMVETDVNAAMEWAWKLKSEPSFLRVSSTLSERPPLSRTGYVTFEKLMITRLTKTVSGNEGLSVTKQT</sequence>
<protein>
    <submittedName>
        <fullName evidence="1">Uncharacterized protein</fullName>
    </submittedName>
</protein>
<dbReference type="EMBL" id="BNJF01000001">
    <property type="protein sequence ID" value="GHO45564.1"/>
    <property type="molecule type" value="Genomic_DNA"/>
</dbReference>
<evidence type="ECO:0000313" key="1">
    <source>
        <dbReference type="EMBL" id="GHO45564.1"/>
    </source>
</evidence>
<keyword evidence="2" id="KW-1185">Reference proteome</keyword>
<gene>
    <name evidence="1" type="ORF">KSX_37270</name>
</gene>
<comment type="caution">
    <text evidence="1">The sequence shown here is derived from an EMBL/GenBank/DDBJ whole genome shotgun (WGS) entry which is preliminary data.</text>
</comment>
<reference evidence="1" key="1">
    <citation type="submission" date="2020-10" db="EMBL/GenBank/DDBJ databases">
        <title>Taxonomic study of unclassified bacteria belonging to the class Ktedonobacteria.</title>
        <authorList>
            <person name="Yabe S."/>
            <person name="Wang C.M."/>
            <person name="Zheng Y."/>
            <person name="Sakai Y."/>
            <person name="Cavaletti L."/>
            <person name="Monciardini P."/>
            <person name="Donadio S."/>
        </authorList>
    </citation>
    <scope>NUCLEOTIDE SEQUENCE</scope>
    <source>
        <strain evidence="1">SOSP1-1</strain>
    </source>
</reference>
<organism evidence="1 2">
    <name type="scientific">Ktedonospora formicarum</name>
    <dbReference type="NCBI Taxonomy" id="2778364"/>
    <lineage>
        <taxon>Bacteria</taxon>
        <taxon>Bacillati</taxon>
        <taxon>Chloroflexota</taxon>
        <taxon>Ktedonobacteria</taxon>
        <taxon>Ktedonobacterales</taxon>
        <taxon>Ktedonobacteraceae</taxon>
        <taxon>Ktedonospora</taxon>
    </lineage>
</organism>
<evidence type="ECO:0000313" key="2">
    <source>
        <dbReference type="Proteomes" id="UP000612362"/>
    </source>
</evidence>